<evidence type="ECO:0000313" key="5">
    <source>
        <dbReference type="Proteomes" id="UP001304419"/>
    </source>
</evidence>
<protein>
    <submittedName>
        <fullName evidence="2">Uncharacterized protein</fullName>
    </submittedName>
</protein>
<keyword evidence="5" id="KW-1185">Reference proteome</keyword>
<dbReference type="EMBL" id="WEIA01000025">
    <property type="protein sequence ID" value="NLR24180.1"/>
    <property type="molecule type" value="Genomic_DNA"/>
</dbReference>
<dbReference type="Proteomes" id="UP000646877">
    <property type="component" value="Unassembled WGS sequence"/>
</dbReference>
<reference evidence="2" key="1">
    <citation type="submission" date="2019-10" db="EMBL/GenBank/DDBJ databases">
        <authorList>
            <person name="Paulsen S."/>
        </authorList>
    </citation>
    <scope>NUCLEOTIDE SEQUENCE</scope>
    <source>
        <strain evidence="2">LMG 19692</strain>
    </source>
</reference>
<dbReference type="RefSeq" id="WP_130125771.1">
    <property type="nucleotide sequence ID" value="NZ_CBCSDF010000027.1"/>
</dbReference>
<reference evidence="3 5" key="2">
    <citation type="submission" date="2023-10" db="EMBL/GenBank/DDBJ databases">
        <title>To unveil natural product biosynthetic capacity in Pseudoalteromonas.</title>
        <authorList>
            <person name="Wang J."/>
        </authorList>
    </citation>
    <scope>NUCLEOTIDE SEQUENCE [LARGE SCALE GENOMIC DNA]</scope>
    <source>
        <strain evidence="3 5">DSM 15914</strain>
    </source>
</reference>
<evidence type="ECO:0000313" key="2">
    <source>
        <dbReference type="EMBL" id="NLR24180.1"/>
    </source>
</evidence>
<keyword evidence="1" id="KW-0812">Transmembrane</keyword>
<keyword evidence="1" id="KW-1133">Transmembrane helix</keyword>
<proteinExistence type="predicted"/>
<organism evidence="2 4">
    <name type="scientific">Pseudoalteromonas maricaloris</name>
    <dbReference type="NCBI Taxonomy" id="184924"/>
    <lineage>
        <taxon>Bacteria</taxon>
        <taxon>Pseudomonadati</taxon>
        <taxon>Pseudomonadota</taxon>
        <taxon>Gammaproteobacteria</taxon>
        <taxon>Alteromonadales</taxon>
        <taxon>Pseudoalteromonadaceae</taxon>
        <taxon>Pseudoalteromonas</taxon>
    </lineage>
</organism>
<keyword evidence="1" id="KW-0472">Membrane</keyword>
<evidence type="ECO:0000256" key="1">
    <source>
        <dbReference type="SAM" id="Phobius"/>
    </source>
</evidence>
<accession>A0A8I2HEQ3</accession>
<feature type="transmembrane region" description="Helical" evidence="1">
    <location>
        <begin position="68"/>
        <end position="92"/>
    </location>
</feature>
<sequence length="218" mass="24119">MAIEVSSARLIPVLRRIVAVKKFAKLHPTLIPFMLYLAVSGIALFYVARLLNSFGFSALKHIGISDFLTVIMTNFLFLPAFTFVVFSLLTIIRQDKKLVQVKFLGVDKLNYIVNQPLYNFPLSTTIITTLILSTYAADYAAKSAVRDVKALQRGNTDIYLSYPIDWFGEQVMAIPSVVIVLSTSRYTFIYHPETKKAVAIPDANLGSITTLSASGGGK</sequence>
<name>A0A8I2HEQ3_9GAMM</name>
<evidence type="ECO:0000313" key="4">
    <source>
        <dbReference type="Proteomes" id="UP000646877"/>
    </source>
</evidence>
<dbReference type="AlphaFoldDB" id="A0A8I2HEQ3"/>
<dbReference type="Proteomes" id="UP001304419">
    <property type="component" value="Chromosome 1"/>
</dbReference>
<dbReference type="EMBL" id="CP137578">
    <property type="protein sequence ID" value="WOX28414.1"/>
    <property type="molecule type" value="Genomic_DNA"/>
</dbReference>
<evidence type="ECO:0000313" key="3">
    <source>
        <dbReference type="EMBL" id="WOX28414.1"/>
    </source>
</evidence>
<feature type="transmembrane region" description="Helical" evidence="1">
    <location>
        <begin position="30"/>
        <end position="48"/>
    </location>
</feature>
<gene>
    <name evidence="2" type="ORF">F9Y85_23270</name>
    <name evidence="3" type="ORF">R5H13_17605</name>
</gene>